<dbReference type="OrthoDB" id="2405020at2759"/>
<dbReference type="SUPFAM" id="SSF52047">
    <property type="entry name" value="RNI-like"/>
    <property type="match status" value="1"/>
</dbReference>
<evidence type="ECO:0000313" key="2">
    <source>
        <dbReference type="Proteomes" id="UP000827284"/>
    </source>
</evidence>
<name>A0A9P3LY20_9FUNG</name>
<evidence type="ECO:0000313" key="1">
    <source>
        <dbReference type="EMBL" id="GJJ74951.1"/>
    </source>
</evidence>
<proteinExistence type="predicted"/>
<dbReference type="Gene3D" id="3.80.10.10">
    <property type="entry name" value="Ribonuclease Inhibitor"/>
    <property type="match status" value="1"/>
</dbReference>
<reference evidence="1" key="2">
    <citation type="journal article" date="2022" name="Microbiol. Resour. Announc.">
        <title>Whole-Genome Sequence of Entomortierella parvispora E1425, a Mucoromycotan Fungus Associated with Burkholderiaceae-Related Endosymbiotic Bacteria.</title>
        <authorList>
            <person name="Herlambang A."/>
            <person name="Guo Y."/>
            <person name="Takashima Y."/>
            <person name="Narisawa K."/>
            <person name="Ohta H."/>
            <person name="Nishizawa T."/>
        </authorList>
    </citation>
    <scope>NUCLEOTIDE SEQUENCE</scope>
    <source>
        <strain evidence="1">E1425</strain>
    </source>
</reference>
<organism evidence="1 2">
    <name type="scientific">Entomortierella parvispora</name>
    <dbReference type="NCBI Taxonomy" id="205924"/>
    <lineage>
        <taxon>Eukaryota</taxon>
        <taxon>Fungi</taxon>
        <taxon>Fungi incertae sedis</taxon>
        <taxon>Mucoromycota</taxon>
        <taxon>Mortierellomycotina</taxon>
        <taxon>Mortierellomycetes</taxon>
        <taxon>Mortierellales</taxon>
        <taxon>Mortierellaceae</taxon>
        <taxon>Entomortierella</taxon>
    </lineage>
</organism>
<comment type="caution">
    <text evidence="1">The sequence shown here is derived from an EMBL/GenBank/DDBJ whole genome shotgun (WGS) entry which is preliminary data.</text>
</comment>
<dbReference type="AlphaFoldDB" id="A0A9P3LY20"/>
<dbReference type="EMBL" id="BQFW01000010">
    <property type="protein sequence ID" value="GJJ74951.1"/>
    <property type="molecule type" value="Genomic_DNA"/>
</dbReference>
<protein>
    <submittedName>
        <fullName evidence="1">Uncharacterized protein</fullName>
    </submittedName>
</protein>
<dbReference type="InterPro" id="IPR032675">
    <property type="entry name" value="LRR_dom_sf"/>
</dbReference>
<dbReference type="Proteomes" id="UP000827284">
    <property type="component" value="Unassembled WGS sequence"/>
</dbReference>
<gene>
    <name evidence="1" type="ORF">EMPS_07309</name>
</gene>
<reference evidence="1" key="1">
    <citation type="submission" date="2021-11" db="EMBL/GenBank/DDBJ databases">
        <authorList>
            <person name="Herlambang A."/>
            <person name="Guo Y."/>
            <person name="Takashima Y."/>
            <person name="Nishizawa T."/>
        </authorList>
    </citation>
    <scope>NUCLEOTIDE SEQUENCE</scope>
    <source>
        <strain evidence="1">E1425</strain>
    </source>
</reference>
<accession>A0A9P3LY20</accession>
<sequence>MEQDSAMARFFAIPELQHLLGQNLPIHTLSQLVRTNKASYAMFTPILWQSIPRQLACEVSLSPLLSTRVHLIQSMDLSDSDYGIIKAMISAMEDSVELRRRRQAAQAGDGNGHSGMGGLRFLTFTGDNVPALSVSMSPMSPLRIKWSRKINEMAIALLHQTPFLTHLSVPSNVLGYEPKHLNRFLNALTFSLPRLQSLVISTDSGDYVSLESSLVLVERCLELPHLTTLSCKFEPKQTEDYPIGGDRWRDLFAHTLDQLRERLSYRRSDKLKILQLPCTIWPLDFLVPFFEDCVHDLETLGVPFFDESIDNSQWRSDDLCKALQSSCPGIKKVNVPSYTQAYPRGDFLALAVESVLKGCASKDKIGTETGLHSLVFINGDMNWDPIGSALEPHLETLEELTSYFGGQHFTGLGLLVQRCENLKVLNMNWCFQISGGYPLEQWPDTWACQGLRKLCVQIAEPAHEKHPPLSKEARQKRWHHLKRFYKAIGQLETLEELTLGYGSLDTRANLWLPDLMLISGNVEGCLGYLTRWTRLRRLRLMHDFWSRMGHAEVTFMAEHWPQLKDITFRTSDVDWQVKFIRDMHCWQVLKGRLPDLTFTILKS</sequence>
<keyword evidence="2" id="KW-1185">Reference proteome</keyword>